<feature type="compositionally biased region" description="Low complexity" evidence="1">
    <location>
        <begin position="337"/>
        <end position="352"/>
    </location>
</feature>
<dbReference type="HOGENOM" id="CLU_055505_0_0_1"/>
<dbReference type="EMBL" id="AZST01001589">
    <property type="protein sequence ID" value="KEP45668.1"/>
    <property type="molecule type" value="Genomic_DNA"/>
</dbReference>
<protein>
    <submittedName>
        <fullName evidence="2">Uncharacterized protein</fullName>
    </submittedName>
</protein>
<evidence type="ECO:0000256" key="1">
    <source>
        <dbReference type="SAM" id="MobiDB-lite"/>
    </source>
</evidence>
<keyword evidence="3" id="KW-1185">Reference proteome</keyword>
<sequence>MEAAHVQDLYYDYANRHNDHLSPYSAWHPDPLERRIHQSPDVEVFTWDNFDPQWFVGIDTSHALSGAYRHALQTYGDVLQPDGWDRREPWLDYDYQAQLAPLGMSHIPRPTSFFQGVYHTPFDSLGELQRQVHHNNFYTMCLTAYAYIINAVKMNHFHNLVYAGYMRGSPGFVSAHRHWCRTVGYPVTDRSEDDESTADLELLCEEQQESADALVISSPPAALPPMEEEAAELPASSDRAFSAADWQVGAFRRSFNNAGDLPFLAANIELLRSLRNRRHDIDAISNSAAAGSPPPVPTGFTELDIDDLIARLERLQEMSAQQTTTEPANGWNDPSQPEWEWPGEPAPAEAAPLGSPHWPVVIQQATPPLSWEDYWSTMHGEGVTLNDMATESTLVDYIISTHPATTA</sequence>
<comment type="caution">
    <text evidence="2">The sequence shown here is derived from an EMBL/GenBank/DDBJ whole genome shotgun (WGS) entry which is preliminary data.</text>
</comment>
<dbReference type="Proteomes" id="UP000027456">
    <property type="component" value="Unassembled WGS sequence"/>
</dbReference>
<dbReference type="OrthoDB" id="3230271at2759"/>
<reference evidence="2 3" key="1">
    <citation type="submission" date="2013-12" db="EMBL/GenBank/DDBJ databases">
        <authorList>
            <person name="Cubeta M."/>
            <person name="Pakala S."/>
            <person name="Fedorova N."/>
            <person name="Thomas E."/>
            <person name="Dean R."/>
            <person name="Jabaji S."/>
            <person name="Neate S."/>
            <person name="Toda T."/>
            <person name="Tavantzis S."/>
            <person name="Vilgalys R."/>
            <person name="Bharathan N."/>
            <person name="Pakala S."/>
            <person name="Losada L.S."/>
            <person name="Zafar N."/>
            <person name="Nierman W."/>
        </authorList>
    </citation>
    <scope>NUCLEOTIDE SEQUENCE [LARGE SCALE GENOMIC DNA]</scope>
    <source>
        <strain evidence="2 3">123E</strain>
    </source>
</reference>
<name>A0A074RLQ6_9AGAM</name>
<organism evidence="2 3">
    <name type="scientific">Rhizoctonia solani 123E</name>
    <dbReference type="NCBI Taxonomy" id="1423351"/>
    <lineage>
        <taxon>Eukaryota</taxon>
        <taxon>Fungi</taxon>
        <taxon>Dikarya</taxon>
        <taxon>Basidiomycota</taxon>
        <taxon>Agaricomycotina</taxon>
        <taxon>Agaricomycetes</taxon>
        <taxon>Cantharellales</taxon>
        <taxon>Ceratobasidiaceae</taxon>
        <taxon>Rhizoctonia</taxon>
    </lineage>
</organism>
<evidence type="ECO:0000313" key="2">
    <source>
        <dbReference type="EMBL" id="KEP45668.1"/>
    </source>
</evidence>
<accession>A0A074RLQ6</accession>
<feature type="compositionally biased region" description="Polar residues" evidence="1">
    <location>
        <begin position="319"/>
        <end position="335"/>
    </location>
</feature>
<proteinExistence type="predicted"/>
<evidence type="ECO:0000313" key="3">
    <source>
        <dbReference type="Proteomes" id="UP000027456"/>
    </source>
</evidence>
<gene>
    <name evidence="2" type="ORF">V565_251070</name>
</gene>
<feature type="region of interest" description="Disordered" evidence="1">
    <location>
        <begin position="319"/>
        <end position="354"/>
    </location>
</feature>
<dbReference type="AlphaFoldDB" id="A0A074RLQ6"/>